<name>A0A1H7QC40_9SPHN</name>
<dbReference type="OrthoDB" id="9814124at2"/>
<evidence type="ECO:0000259" key="1">
    <source>
        <dbReference type="Pfam" id="PF13460"/>
    </source>
</evidence>
<dbReference type="Proteomes" id="UP000199214">
    <property type="component" value="Unassembled WGS sequence"/>
</dbReference>
<dbReference type="InterPro" id="IPR051783">
    <property type="entry name" value="NAD(P)-dependent_oxidoreduct"/>
</dbReference>
<protein>
    <submittedName>
        <fullName evidence="2">Nucleoside-diphosphate-sugar epimerase</fullName>
    </submittedName>
</protein>
<dbReference type="Gene3D" id="3.40.50.720">
    <property type="entry name" value="NAD(P)-binding Rossmann-like Domain"/>
    <property type="match status" value="1"/>
</dbReference>
<dbReference type="EMBL" id="FNZZ01000003">
    <property type="protein sequence ID" value="SEL45224.1"/>
    <property type="molecule type" value="Genomic_DNA"/>
</dbReference>
<dbReference type="SUPFAM" id="SSF51735">
    <property type="entry name" value="NAD(P)-binding Rossmann-fold domains"/>
    <property type="match status" value="1"/>
</dbReference>
<dbReference type="PANTHER" id="PTHR48079:SF6">
    <property type="entry name" value="NAD(P)-BINDING DOMAIN-CONTAINING PROTEIN-RELATED"/>
    <property type="match status" value="1"/>
</dbReference>
<dbReference type="GO" id="GO:0005737">
    <property type="term" value="C:cytoplasm"/>
    <property type="evidence" value="ECO:0007669"/>
    <property type="project" value="TreeGrafter"/>
</dbReference>
<dbReference type="STRING" id="1855283.SAMN05216382_2082"/>
<dbReference type="GO" id="GO:0004029">
    <property type="term" value="F:aldehyde dehydrogenase (NAD+) activity"/>
    <property type="evidence" value="ECO:0007669"/>
    <property type="project" value="TreeGrafter"/>
</dbReference>
<dbReference type="InterPro" id="IPR036291">
    <property type="entry name" value="NAD(P)-bd_dom_sf"/>
</dbReference>
<dbReference type="InterPro" id="IPR016040">
    <property type="entry name" value="NAD(P)-bd_dom"/>
</dbReference>
<proteinExistence type="predicted"/>
<evidence type="ECO:0000313" key="2">
    <source>
        <dbReference type="EMBL" id="SEL45224.1"/>
    </source>
</evidence>
<keyword evidence="3" id="KW-1185">Reference proteome</keyword>
<organism evidence="2 3">
    <name type="scientific">Sphingomonas palmae</name>
    <dbReference type="NCBI Taxonomy" id="1855283"/>
    <lineage>
        <taxon>Bacteria</taxon>
        <taxon>Pseudomonadati</taxon>
        <taxon>Pseudomonadota</taxon>
        <taxon>Alphaproteobacteria</taxon>
        <taxon>Sphingomonadales</taxon>
        <taxon>Sphingomonadaceae</taxon>
        <taxon>Sphingomonas</taxon>
    </lineage>
</organism>
<evidence type="ECO:0000313" key="3">
    <source>
        <dbReference type="Proteomes" id="UP000199214"/>
    </source>
</evidence>
<dbReference type="AlphaFoldDB" id="A0A1H7QC40"/>
<gene>
    <name evidence="2" type="ORF">SAMN05216382_2082</name>
</gene>
<dbReference type="Pfam" id="PF13460">
    <property type="entry name" value="NAD_binding_10"/>
    <property type="match status" value="1"/>
</dbReference>
<reference evidence="3" key="1">
    <citation type="submission" date="2016-10" db="EMBL/GenBank/DDBJ databases">
        <authorList>
            <person name="Varghese N."/>
            <person name="Submissions S."/>
        </authorList>
    </citation>
    <scope>NUCLEOTIDE SEQUENCE [LARGE SCALE GENOMIC DNA]</scope>
    <source>
        <strain evidence="3">JS21-1</strain>
    </source>
</reference>
<accession>A0A1H7QC40</accession>
<feature type="domain" description="NAD(P)-binding" evidence="1">
    <location>
        <begin position="7"/>
        <end position="141"/>
    </location>
</feature>
<sequence>MILAITGATGFVGSHLVDQALAAGHQVRALTRREQPERDGVTWVPGNLAGPGTLVDGADAVIHVAGIVNAADRAGFVSGNIDGTRSMIAAAGAAGVQRFVHVSSLAAREPYLSDYGWSKLQADRLVQLSGLEWTIVRPPAVFGPRDHEMLELFRFARRGLVPLPPRGNRLSVIAVEDLARLLLTLAAGDGARHMVLEPDDGRPGGWDHRDFARALGKAVGRRSIPLSLPGAILSGAARLDRMFRGSRAKLTPDRVGYFRHPDWVAHALPSPALWRAEHDTAAALAATAEWYRAHDLL</sequence>
<dbReference type="RefSeq" id="WP_093005919.1">
    <property type="nucleotide sequence ID" value="NZ_FNZZ01000003.1"/>
</dbReference>
<dbReference type="PANTHER" id="PTHR48079">
    <property type="entry name" value="PROTEIN YEEZ"/>
    <property type="match status" value="1"/>
</dbReference>